<gene>
    <name evidence="1" type="ORF">RFULGI_LOCUS11273</name>
</gene>
<evidence type="ECO:0000313" key="2">
    <source>
        <dbReference type="Proteomes" id="UP000789396"/>
    </source>
</evidence>
<keyword evidence="2" id="KW-1185">Reference proteome</keyword>
<comment type="caution">
    <text evidence="1">The sequence shown here is derived from an EMBL/GenBank/DDBJ whole genome shotgun (WGS) entry which is preliminary data.</text>
</comment>
<accession>A0A9N9I3N7</accession>
<feature type="non-terminal residue" evidence="1">
    <location>
        <position position="1"/>
    </location>
</feature>
<proteinExistence type="predicted"/>
<dbReference type="Proteomes" id="UP000789396">
    <property type="component" value="Unassembled WGS sequence"/>
</dbReference>
<organism evidence="1 2">
    <name type="scientific">Racocetra fulgida</name>
    <dbReference type="NCBI Taxonomy" id="60492"/>
    <lineage>
        <taxon>Eukaryota</taxon>
        <taxon>Fungi</taxon>
        <taxon>Fungi incertae sedis</taxon>
        <taxon>Mucoromycota</taxon>
        <taxon>Glomeromycotina</taxon>
        <taxon>Glomeromycetes</taxon>
        <taxon>Diversisporales</taxon>
        <taxon>Gigasporaceae</taxon>
        <taxon>Racocetra</taxon>
    </lineage>
</organism>
<protein>
    <submittedName>
        <fullName evidence="1">8547_t:CDS:1</fullName>
    </submittedName>
</protein>
<evidence type="ECO:0000313" key="1">
    <source>
        <dbReference type="EMBL" id="CAG8718063.1"/>
    </source>
</evidence>
<dbReference type="EMBL" id="CAJVPZ010024121">
    <property type="protein sequence ID" value="CAG8718063.1"/>
    <property type="molecule type" value="Genomic_DNA"/>
</dbReference>
<dbReference type="AlphaFoldDB" id="A0A9N9I3N7"/>
<name>A0A9N9I3N7_9GLOM</name>
<sequence length="61" mass="6556">ASVNFAISAREKFSHGPTSGNPLARINPAKVSSTSDFLFLLSRFMVICANDVLDSNVPTFP</sequence>
<reference evidence="1" key="1">
    <citation type="submission" date="2021-06" db="EMBL/GenBank/DDBJ databases">
        <authorList>
            <person name="Kallberg Y."/>
            <person name="Tangrot J."/>
            <person name="Rosling A."/>
        </authorList>
    </citation>
    <scope>NUCLEOTIDE SEQUENCE</scope>
    <source>
        <strain evidence="1">IN212</strain>
    </source>
</reference>